<proteinExistence type="inferred from homology"/>
<dbReference type="CDD" id="cd07814">
    <property type="entry name" value="SRPBCC_CalC_Aha1-like"/>
    <property type="match status" value="1"/>
</dbReference>
<dbReference type="InterPro" id="IPR023393">
    <property type="entry name" value="START-like_dom_sf"/>
</dbReference>
<evidence type="ECO:0000313" key="3">
    <source>
        <dbReference type="EMBL" id="MBL0745569.1"/>
    </source>
</evidence>
<feature type="domain" description="Activator of Hsp90 ATPase homologue 1/2-like C-terminal" evidence="2">
    <location>
        <begin position="25"/>
        <end position="163"/>
    </location>
</feature>
<organism evidence="3 4">
    <name type="scientific">Chryseolinea lacunae</name>
    <dbReference type="NCBI Taxonomy" id="2801331"/>
    <lineage>
        <taxon>Bacteria</taxon>
        <taxon>Pseudomonadati</taxon>
        <taxon>Bacteroidota</taxon>
        <taxon>Cytophagia</taxon>
        <taxon>Cytophagales</taxon>
        <taxon>Fulvivirgaceae</taxon>
        <taxon>Chryseolinea</taxon>
    </lineage>
</organism>
<reference evidence="3 4" key="1">
    <citation type="submission" date="2021-01" db="EMBL/GenBank/DDBJ databases">
        <title>Chryseolinea sp. Jin1 Genome sequencing and assembly.</title>
        <authorList>
            <person name="Kim I."/>
        </authorList>
    </citation>
    <scope>NUCLEOTIDE SEQUENCE [LARGE SCALE GENOMIC DNA]</scope>
    <source>
        <strain evidence="3 4">Jin1</strain>
    </source>
</reference>
<dbReference type="EMBL" id="JAERRB010000017">
    <property type="protein sequence ID" value="MBL0745569.1"/>
    <property type="molecule type" value="Genomic_DNA"/>
</dbReference>
<evidence type="ECO:0000256" key="1">
    <source>
        <dbReference type="ARBA" id="ARBA00006817"/>
    </source>
</evidence>
<protein>
    <submittedName>
        <fullName evidence="3">SRPBCC domain-containing protein</fullName>
    </submittedName>
</protein>
<dbReference type="Proteomes" id="UP000613030">
    <property type="component" value="Unassembled WGS sequence"/>
</dbReference>
<comment type="similarity">
    <text evidence="1">Belongs to the AHA1 family.</text>
</comment>
<keyword evidence="4" id="KW-1185">Reference proteome</keyword>
<gene>
    <name evidence="3" type="ORF">JI741_30330</name>
</gene>
<evidence type="ECO:0000313" key="4">
    <source>
        <dbReference type="Proteomes" id="UP000613030"/>
    </source>
</evidence>
<evidence type="ECO:0000259" key="2">
    <source>
        <dbReference type="Pfam" id="PF08327"/>
    </source>
</evidence>
<dbReference type="Gene3D" id="3.30.530.20">
    <property type="match status" value="1"/>
</dbReference>
<name>A0ABS1L1J5_9BACT</name>
<dbReference type="Pfam" id="PF08327">
    <property type="entry name" value="AHSA1"/>
    <property type="match status" value="1"/>
</dbReference>
<accession>A0ABS1L1J5</accession>
<dbReference type="InterPro" id="IPR013538">
    <property type="entry name" value="ASHA1/2-like_C"/>
</dbReference>
<comment type="caution">
    <text evidence="3">The sequence shown here is derived from an EMBL/GenBank/DDBJ whole genome shotgun (WGS) entry which is preliminary data.</text>
</comment>
<sequence>MISTTEVKIEKDLAHKQITVSTHFNAKPEAVWQAWTKKDILDKWWAPKPWHAETKKLEFQEGGSWQYAMVGPENQRQNGKFLYTKINAPKSFEATDLFTDEKGFTDDSLPQMHWKCEFRSSGAGTDVKILVTSKTDGALEKILDMGFEEGFKSALGNLEEYLEENR</sequence>
<dbReference type="SUPFAM" id="SSF55961">
    <property type="entry name" value="Bet v1-like"/>
    <property type="match status" value="1"/>
</dbReference>
<dbReference type="RefSeq" id="WP_202016066.1">
    <property type="nucleotide sequence ID" value="NZ_JAERRB010000017.1"/>
</dbReference>